<dbReference type="EMBL" id="CBTJ020000080">
    <property type="protein sequence ID" value="CDI03870.1"/>
    <property type="molecule type" value="Genomic_DNA"/>
</dbReference>
<keyword evidence="1" id="KW-1133">Transmembrane helix</keyword>
<feature type="transmembrane region" description="Helical" evidence="1">
    <location>
        <begin position="21"/>
        <end position="45"/>
    </location>
</feature>
<dbReference type="AlphaFoldDB" id="W6MC43"/>
<comment type="caution">
    <text evidence="2">The sequence shown here is derived from an EMBL/GenBank/DDBJ whole genome shotgun (WGS) entry which is preliminary data.</text>
</comment>
<dbReference type="PROSITE" id="PS00409">
    <property type="entry name" value="PROKAR_NTER_METHYL"/>
    <property type="match status" value="1"/>
</dbReference>
<dbReference type="GO" id="GO:0043683">
    <property type="term" value="P:type IV pilus assembly"/>
    <property type="evidence" value="ECO:0007669"/>
    <property type="project" value="InterPro"/>
</dbReference>
<proteinExistence type="predicted"/>
<reference evidence="2" key="1">
    <citation type="submission" date="2013-07" db="EMBL/GenBank/DDBJ databases">
        <authorList>
            <person name="McIlroy S."/>
        </authorList>
    </citation>
    <scope>NUCLEOTIDE SEQUENCE [LARGE SCALE GENOMIC DNA]</scope>
    <source>
        <strain evidence="2">Run_A_D11</strain>
    </source>
</reference>
<gene>
    <name evidence="2" type="ORF">BN873_70018</name>
</gene>
<protein>
    <submittedName>
        <fullName evidence="2">Type IV pilus assembly protein PilW</fullName>
    </submittedName>
</protein>
<accession>W6MC43</accession>
<keyword evidence="1" id="KW-0472">Membrane</keyword>
<dbReference type="OrthoDB" id="5296662at2"/>
<keyword evidence="3" id="KW-1185">Reference proteome</keyword>
<organism evidence="2 3">
    <name type="scientific">Candidatus Competibacter denitrificans Run_A_D11</name>
    <dbReference type="NCBI Taxonomy" id="1400863"/>
    <lineage>
        <taxon>Bacteria</taxon>
        <taxon>Pseudomonadati</taxon>
        <taxon>Pseudomonadota</taxon>
        <taxon>Gammaproteobacteria</taxon>
        <taxon>Candidatus Competibacteraceae</taxon>
        <taxon>Candidatus Competibacter</taxon>
    </lineage>
</organism>
<evidence type="ECO:0000256" key="1">
    <source>
        <dbReference type="SAM" id="Phobius"/>
    </source>
</evidence>
<dbReference type="STRING" id="1400863.BN873_70018"/>
<dbReference type="InterPro" id="IPR012902">
    <property type="entry name" value="N_methyl_site"/>
</dbReference>
<keyword evidence="1" id="KW-0812">Transmembrane</keyword>
<reference evidence="2" key="2">
    <citation type="submission" date="2014-03" db="EMBL/GenBank/DDBJ databases">
        <title>Candidatus Competibacter-lineage genomes retrieved from metagenomes reveal functional metabolic diversity.</title>
        <authorList>
            <person name="McIlroy S.J."/>
            <person name="Albertsen M."/>
            <person name="Andresen E.K."/>
            <person name="Saunders A.M."/>
            <person name="Kristiansen R."/>
            <person name="Stokholm-Bjerregaard M."/>
            <person name="Nielsen K.L."/>
            <person name="Nielsen P.H."/>
        </authorList>
    </citation>
    <scope>NUCLEOTIDE SEQUENCE</scope>
    <source>
        <strain evidence="2">Run_A_D11</strain>
    </source>
</reference>
<evidence type="ECO:0000313" key="3">
    <source>
        <dbReference type="Proteomes" id="UP000035760"/>
    </source>
</evidence>
<dbReference type="InterPro" id="IPR032092">
    <property type="entry name" value="PilW"/>
</dbReference>
<evidence type="ECO:0000313" key="2">
    <source>
        <dbReference type="EMBL" id="CDI03870.1"/>
    </source>
</evidence>
<sequence length="381" mass="41603">MGNFMRNCHYNSLSTRAAMKGFSLVEIMVALGISLFILAGIGYVYTNSKQTYRVQDQLSRLQENGRLAFEYLTRDIRMAGYWGCGTSGMDSDIQYIPPTPPGKCDAPPRGRVTNTLTDAATSPYNFGRYIEGFENVNDTTTFAIYPNVQPKTDVVVLRGADSLGLRVTKHAGGTPPGSSDIKVNDASQIFEGDILMVTDCSTAGVFQATNVNNKSNVVHNTGNVGGSGDKIVPGNSTNDLCKNYEGGEVFKAFSRGYYIGKLDSANKPTSAGRPALFRANFSVSQELVPEVENMQITYGVDTNDDYFVDTYLAADQVNTANQWGKVKSVHIELLLVSTEDNITSGNVSYRFPTNASSDTVAKDRRLYYVTSTTISIRNRAQ</sequence>
<name>W6MC43_9GAMM</name>
<dbReference type="Pfam" id="PF16074">
    <property type="entry name" value="PilW"/>
    <property type="match status" value="1"/>
</dbReference>
<dbReference type="Proteomes" id="UP000035760">
    <property type="component" value="Unassembled WGS sequence"/>
</dbReference>